<keyword evidence="1" id="KW-0472">Membrane</keyword>
<keyword evidence="3" id="KW-1185">Reference proteome</keyword>
<evidence type="ECO:0000313" key="3">
    <source>
        <dbReference type="Proteomes" id="UP000008633"/>
    </source>
</evidence>
<dbReference type="eggNOG" id="ENOG502Z7XH">
    <property type="taxonomic scope" value="Bacteria"/>
</dbReference>
<dbReference type="HOGENOM" id="CLU_055998_0_0_7"/>
<feature type="transmembrane region" description="Helical" evidence="1">
    <location>
        <begin position="144"/>
        <end position="164"/>
    </location>
</feature>
<reference evidence="3" key="2">
    <citation type="submission" date="2011-01" db="EMBL/GenBank/DDBJ databases">
        <title>The complete genome of Nitratifractor salsuginis DSM 16511.</title>
        <authorList>
            <consortium name="US DOE Joint Genome Institute (JGI-PGF)"/>
            <person name="Lucas S."/>
            <person name="Copeland A."/>
            <person name="Lapidus A."/>
            <person name="Bruce D."/>
            <person name="Goodwin L."/>
            <person name="Pitluck S."/>
            <person name="Kyrpides N."/>
            <person name="Mavromatis K."/>
            <person name="Ivanova N."/>
            <person name="Mikhailova N."/>
            <person name="Zeytun A."/>
            <person name="Detter J.C."/>
            <person name="Tapia R."/>
            <person name="Han C."/>
            <person name="Land M."/>
            <person name="Hauser L."/>
            <person name="Markowitz V."/>
            <person name="Cheng J.-F."/>
            <person name="Hugenholtz P."/>
            <person name="Woyke T."/>
            <person name="Wu D."/>
            <person name="Tindall B."/>
            <person name="Schuetze A."/>
            <person name="Brambilla E."/>
            <person name="Klenk H.-P."/>
            <person name="Eisen J.A."/>
        </authorList>
    </citation>
    <scope>NUCLEOTIDE SEQUENCE [LARGE SCALE GENOMIC DNA]</scope>
    <source>
        <strain evidence="3">DSM 16511 / JCM 12458 / E9I37-1</strain>
    </source>
</reference>
<keyword evidence="1" id="KW-1133">Transmembrane helix</keyword>
<evidence type="ECO:0000256" key="1">
    <source>
        <dbReference type="SAM" id="Phobius"/>
    </source>
</evidence>
<feature type="transmembrane region" description="Helical" evidence="1">
    <location>
        <begin position="113"/>
        <end position="132"/>
    </location>
</feature>
<keyword evidence="1" id="KW-0812">Transmembrane</keyword>
<sequence length="413" mass="45316">MIHYAVANREILIPNFIVIATTLVLTLLLFAKPIEKSSWWAATAIPLASIIGSGFLVVAPILQMSMGVYAPFAMTGLVTVAYLIGAAIRFNIHHVEPKLAAGTLHPAPHTLEILSQWALAFAYVVSVTYYLALFGDFALRGVNVVNPILSHTITTAILIFIAVYGRYRGFNFLGRFEAVKLGIIGGLLAGLAYGNYHAWAQQLWHLPPVKEPTLHDWRIVLGMLIVVQGFETSRYLGDKFPPMLRIRTMRYAQWISAGIYIVYITLMLYYFNYPLPPEGQDTAIITLSRHVATVLPVMLLALALIAQFDAAIADAQGGAGLFEELSKRKITVNTGYIIIAVGGILIVWSSNIFQIITYASQAFAVYYMLQSMVAALTAAKHEDIPHRWPKFFGFALVASLAATVVIFGIPAGG</sequence>
<gene>
    <name evidence="2" type="ordered locus">Nitsa_0975</name>
</gene>
<protein>
    <submittedName>
        <fullName evidence="2">Uncharacterized protein</fullName>
    </submittedName>
</protein>
<feature type="transmembrane region" description="Helical" evidence="1">
    <location>
        <begin position="251"/>
        <end position="271"/>
    </location>
</feature>
<feature type="transmembrane region" description="Helical" evidence="1">
    <location>
        <begin position="362"/>
        <end position="379"/>
    </location>
</feature>
<feature type="transmembrane region" description="Helical" evidence="1">
    <location>
        <begin position="334"/>
        <end position="356"/>
    </location>
</feature>
<accession>E6X3F7</accession>
<feature type="transmembrane region" description="Helical" evidence="1">
    <location>
        <begin position="176"/>
        <end position="194"/>
    </location>
</feature>
<feature type="transmembrane region" description="Helical" evidence="1">
    <location>
        <begin position="68"/>
        <end position="92"/>
    </location>
</feature>
<dbReference type="AlphaFoldDB" id="E6X3F7"/>
<proteinExistence type="predicted"/>
<dbReference type="Gene3D" id="1.20.1740.10">
    <property type="entry name" value="Amino acid/polyamine transporter I"/>
    <property type="match status" value="1"/>
</dbReference>
<dbReference type="EMBL" id="CP002452">
    <property type="protein sequence ID" value="ADV46234.1"/>
    <property type="molecule type" value="Genomic_DNA"/>
</dbReference>
<evidence type="ECO:0000313" key="2">
    <source>
        <dbReference type="EMBL" id="ADV46234.1"/>
    </source>
</evidence>
<dbReference type="Proteomes" id="UP000008633">
    <property type="component" value="Chromosome"/>
</dbReference>
<dbReference type="STRING" id="749222.Nitsa_0975"/>
<feature type="transmembrane region" description="Helical" evidence="1">
    <location>
        <begin position="291"/>
        <end position="313"/>
    </location>
</feature>
<feature type="transmembrane region" description="Helical" evidence="1">
    <location>
        <begin position="391"/>
        <end position="411"/>
    </location>
</feature>
<feature type="transmembrane region" description="Helical" evidence="1">
    <location>
        <begin position="12"/>
        <end position="31"/>
    </location>
</feature>
<reference evidence="2 3" key="1">
    <citation type="journal article" date="2011" name="Stand. Genomic Sci.">
        <title>Complete genome sequence of Nitratifractor salsuginis type strain (E9I37-1).</title>
        <authorList>
            <person name="Anderson I."/>
            <person name="Sikorski J."/>
            <person name="Zeytun A."/>
            <person name="Nolan M."/>
            <person name="Lapidus A."/>
            <person name="Lucas S."/>
            <person name="Hammon N."/>
            <person name="Deshpande S."/>
            <person name="Cheng J.F."/>
            <person name="Tapia R."/>
            <person name="Han C."/>
            <person name="Goodwin L."/>
            <person name="Pitluck S."/>
            <person name="Liolios K."/>
            <person name="Pagani I."/>
            <person name="Ivanova N."/>
            <person name="Huntemann M."/>
            <person name="Mavromatis K."/>
            <person name="Ovchinikova G."/>
            <person name="Pati A."/>
            <person name="Chen A."/>
            <person name="Palaniappan K."/>
            <person name="Land M."/>
            <person name="Hauser L."/>
            <person name="Brambilla E.M."/>
            <person name="Ngatchou-Djao O.D."/>
            <person name="Rohde M."/>
            <person name="Tindall B.J."/>
            <person name="Goker M."/>
            <person name="Detter J.C."/>
            <person name="Woyke T."/>
            <person name="Bristow J."/>
            <person name="Eisen J.A."/>
            <person name="Markowitz V."/>
            <person name="Hugenholtz P."/>
            <person name="Klenk H.P."/>
            <person name="Kyrpides N.C."/>
        </authorList>
    </citation>
    <scope>NUCLEOTIDE SEQUENCE [LARGE SCALE GENOMIC DNA]</scope>
    <source>
        <strain evidence="3">DSM 16511 / JCM 12458 / E9I37-1</strain>
    </source>
</reference>
<feature type="transmembrane region" description="Helical" evidence="1">
    <location>
        <begin position="38"/>
        <end position="62"/>
    </location>
</feature>
<name>E6X3F7_NITSE</name>
<dbReference type="KEGG" id="nsa:Nitsa_0975"/>
<organism evidence="2 3">
    <name type="scientific">Nitratifractor salsuginis (strain DSM 16511 / JCM 12458 / E9I37-1)</name>
    <dbReference type="NCBI Taxonomy" id="749222"/>
    <lineage>
        <taxon>Bacteria</taxon>
        <taxon>Pseudomonadati</taxon>
        <taxon>Campylobacterota</taxon>
        <taxon>Epsilonproteobacteria</taxon>
        <taxon>Campylobacterales</taxon>
        <taxon>Sulfurovaceae</taxon>
        <taxon>Nitratifractor</taxon>
    </lineage>
</organism>